<organism evidence="1 2">
    <name type="scientific">Methanosarcina mazei S-6</name>
    <dbReference type="NCBI Taxonomy" id="213585"/>
    <lineage>
        <taxon>Archaea</taxon>
        <taxon>Methanobacteriati</taxon>
        <taxon>Methanobacteriota</taxon>
        <taxon>Stenosarchaea group</taxon>
        <taxon>Methanomicrobia</taxon>
        <taxon>Methanosarcinales</taxon>
        <taxon>Methanosarcinaceae</taxon>
        <taxon>Methanosarcina</taxon>
    </lineage>
</organism>
<gene>
    <name evidence="1" type="ORF">MSMAS_0769</name>
</gene>
<dbReference type="EMBL" id="CP009512">
    <property type="protein sequence ID" value="AKB63965.1"/>
    <property type="molecule type" value="Genomic_DNA"/>
</dbReference>
<dbReference type="Proteomes" id="UP000033097">
    <property type="component" value="Chromosome"/>
</dbReference>
<dbReference type="KEGG" id="mmj:MSMAS_0769"/>
<reference evidence="1 2" key="1">
    <citation type="submission" date="2014-07" db="EMBL/GenBank/DDBJ databases">
        <title>Methanogenic archaea and the global carbon cycle.</title>
        <authorList>
            <person name="Henriksen J.R."/>
            <person name="Luke J."/>
            <person name="Reinhart S."/>
            <person name="Benedict M.N."/>
            <person name="Youngblut N.D."/>
            <person name="Metcalf M.E."/>
            <person name="Whitaker R.J."/>
            <person name="Metcalf W.W."/>
        </authorList>
    </citation>
    <scope>NUCLEOTIDE SEQUENCE [LARGE SCALE GENOMIC DNA]</scope>
    <source>
        <strain evidence="1 2">S-6</strain>
    </source>
</reference>
<proteinExistence type="predicted"/>
<dbReference type="HOGENOM" id="CLU_2565780_0_0_2"/>
<dbReference type="RefSeq" id="WP_011032490.1">
    <property type="nucleotide sequence ID" value="NZ_CP009512.1"/>
</dbReference>
<name>A0A0E3RDE3_METMZ</name>
<dbReference type="PATRIC" id="fig|213585.10.peg.951"/>
<protein>
    <submittedName>
        <fullName evidence="1">Uncharacterized protein</fullName>
    </submittedName>
</protein>
<evidence type="ECO:0000313" key="2">
    <source>
        <dbReference type="Proteomes" id="UP000033097"/>
    </source>
</evidence>
<dbReference type="GeneID" id="24850393"/>
<sequence>MSHLIVPEHVLDDINEFIRTNYTNFHHSLPHSLIISQAFCLRFKEYGNDFGVSVIADAVEYVKKSSIENKKVKPEKEKHDY</sequence>
<dbReference type="AlphaFoldDB" id="A0A0E3RDE3"/>
<accession>A0A0E3RDE3</accession>
<evidence type="ECO:0000313" key="1">
    <source>
        <dbReference type="EMBL" id="AKB63965.1"/>
    </source>
</evidence>